<protein>
    <submittedName>
        <fullName evidence="2">Uncharacterized protein</fullName>
    </submittedName>
</protein>
<evidence type="ECO:0000313" key="3">
    <source>
        <dbReference type="Proteomes" id="UP000008177"/>
    </source>
</evidence>
<evidence type="ECO:0000256" key="1">
    <source>
        <dbReference type="SAM" id="MobiDB-lite"/>
    </source>
</evidence>
<feature type="region of interest" description="Disordered" evidence="1">
    <location>
        <begin position="1"/>
        <end position="35"/>
    </location>
</feature>
<dbReference type="AlphaFoldDB" id="G2YT30"/>
<feature type="compositionally biased region" description="Polar residues" evidence="1">
    <location>
        <begin position="26"/>
        <end position="35"/>
    </location>
</feature>
<dbReference type="InParanoid" id="G2YT30"/>
<reference evidence="3" key="1">
    <citation type="journal article" date="2011" name="PLoS Genet.">
        <title>Genomic analysis of the necrotrophic fungal pathogens Sclerotinia sclerotiorum and Botrytis cinerea.</title>
        <authorList>
            <person name="Amselem J."/>
            <person name="Cuomo C.A."/>
            <person name="van Kan J.A."/>
            <person name="Viaud M."/>
            <person name="Benito E.P."/>
            <person name="Couloux A."/>
            <person name="Coutinho P.M."/>
            <person name="de Vries R.P."/>
            <person name="Dyer P.S."/>
            <person name="Fillinger S."/>
            <person name="Fournier E."/>
            <person name="Gout L."/>
            <person name="Hahn M."/>
            <person name="Kohn L."/>
            <person name="Lapalu N."/>
            <person name="Plummer K.M."/>
            <person name="Pradier J.M."/>
            <person name="Quevillon E."/>
            <person name="Sharon A."/>
            <person name="Simon A."/>
            <person name="ten Have A."/>
            <person name="Tudzynski B."/>
            <person name="Tudzynski P."/>
            <person name="Wincker P."/>
            <person name="Andrew M."/>
            <person name="Anthouard V."/>
            <person name="Beever R.E."/>
            <person name="Beffa R."/>
            <person name="Benoit I."/>
            <person name="Bouzid O."/>
            <person name="Brault B."/>
            <person name="Chen Z."/>
            <person name="Choquer M."/>
            <person name="Collemare J."/>
            <person name="Cotton P."/>
            <person name="Danchin E.G."/>
            <person name="Da Silva C."/>
            <person name="Gautier A."/>
            <person name="Giraud C."/>
            <person name="Giraud T."/>
            <person name="Gonzalez C."/>
            <person name="Grossetete S."/>
            <person name="Guldener U."/>
            <person name="Henrissat B."/>
            <person name="Howlett B.J."/>
            <person name="Kodira C."/>
            <person name="Kretschmer M."/>
            <person name="Lappartient A."/>
            <person name="Leroch M."/>
            <person name="Levis C."/>
            <person name="Mauceli E."/>
            <person name="Neuveglise C."/>
            <person name="Oeser B."/>
            <person name="Pearson M."/>
            <person name="Poulain J."/>
            <person name="Poussereau N."/>
            <person name="Quesneville H."/>
            <person name="Rascle C."/>
            <person name="Schumacher J."/>
            <person name="Segurens B."/>
            <person name="Sexton A."/>
            <person name="Silva E."/>
            <person name="Sirven C."/>
            <person name="Soanes D.M."/>
            <person name="Talbot N.J."/>
            <person name="Templeton M."/>
            <person name="Yandava C."/>
            <person name="Yarden O."/>
            <person name="Zeng Q."/>
            <person name="Rollins J.A."/>
            <person name="Lebrun M.H."/>
            <person name="Dickman M."/>
        </authorList>
    </citation>
    <scope>NUCLEOTIDE SEQUENCE [LARGE SCALE GENOMIC DNA]</scope>
    <source>
        <strain evidence="3">T4</strain>
    </source>
</reference>
<name>G2YT30_BOTF4</name>
<dbReference type="EMBL" id="FQ790352">
    <property type="protein sequence ID" value="CCD54934.1"/>
    <property type="molecule type" value="Genomic_DNA"/>
</dbReference>
<proteinExistence type="predicted"/>
<accession>G2YT30</accession>
<sequence>MRGERRPSVKNNRDEASALSKDLTVNPCTAQQGYM</sequence>
<dbReference type="HOGENOM" id="CLU_3368400_0_0_1"/>
<feature type="compositionally biased region" description="Basic and acidic residues" evidence="1">
    <location>
        <begin position="1"/>
        <end position="16"/>
    </location>
</feature>
<organism evidence="2 3">
    <name type="scientific">Botryotinia fuckeliana (strain T4)</name>
    <name type="common">Noble rot fungus</name>
    <name type="synonym">Botrytis cinerea</name>
    <dbReference type="NCBI Taxonomy" id="999810"/>
    <lineage>
        <taxon>Eukaryota</taxon>
        <taxon>Fungi</taxon>
        <taxon>Dikarya</taxon>
        <taxon>Ascomycota</taxon>
        <taxon>Pezizomycotina</taxon>
        <taxon>Leotiomycetes</taxon>
        <taxon>Helotiales</taxon>
        <taxon>Sclerotiniaceae</taxon>
        <taxon>Botrytis</taxon>
    </lineage>
</organism>
<dbReference type="Proteomes" id="UP000008177">
    <property type="component" value="Unplaced contigs"/>
</dbReference>
<evidence type="ECO:0000313" key="2">
    <source>
        <dbReference type="EMBL" id="CCD54934.1"/>
    </source>
</evidence>
<gene>
    <name evidence="2" type="ORF">BofuT4_uP162230.1</name>
</gene>